<dbReference type="SUPFAM" id="SSF141868">
    <property type="entry name" value="EAL domain-like"/>
    <property type="match status" value="1"/>
</dbReference>
<dbReference type="Gene3D" id="3.20.20.450">
    <property type="entry name" value="EAL domain"/>
    <property type="match status" value="1"/>
</dbReference>
<evidence type="ECO:0000259" key="1">
    <source>
        <dbReference type="PROSITE" id="PS50883"/>
    </source>
</evidence>
<keyword evidence="3" id="KW-1185">Reference proteome</keyword>
<reference evidence="2 3" key="1">
    <citation type="submission" date="2018-02" db="EMBL/GenBank/DDBJ databases">
        <title>Insights into the biology of acidophilic members of the Acidiferrobacteraceae family derived from comparative genomic analyses.</title>
        <authorList>
            <person name="Issotta F."/>
            <person name="Thyssen C."/>
            <person name="Mena C."/>
            <person name="Moya A."/>
            <person name="Bellenberg S."/>
            <person name="Sproer C."/>
            <person name="Covarrubias P.C."/>
            <person name="Sand W."/>
            <person name="Quatrini R."/>
            <person name="Vera M."/>
        </authorList>
    </citation>
    <scope>NUCLEOTIDE SEQUENCE [LARGE SCALE GENOMIC DNA]</scope>
    <source>
        <strain evidence="3">m-1</strain>
    </source>
</reference>
<feature type="domain" description="EAL" evidence="1">
    <location>
        <begin position="22"/>
        <end position="276"/>
    </location>
</feature>
<sequence length="426" mass="47410">MPGLGLANDADDLLRSELAALEALITRDGECYVAHHHDLILGSAFQPIVSVAHRRPVAHEALLRARRRNGGPLSPLAVFAALRSTHEVVHIDRLSRFLHIQNYLRSAPQATWLFLNVDARSINARNDHSPFVGRLLRHFAIEGHRLVIEILEGAIARSSRLTEAVAYFRSRGCLTAIDDFGSGHSNFDRLWHLSPEFVKLDRSLIRQALDYRRVRNLLPHLVALLHEIGALVIMEGVETEDQALIAVDSNVDLIQGFAFGDPQPTPATDEPDGLPALHARIRRHLTMPLAPREYWDEAFVAVIHRLAAGTPWSEARLALRGEPRLLRAYIVDADGRQAGPPYMPQPRATDADPRYVPLADTAGADWFSRPYFRRACAHPGQPQLTRPYFSIPDATLCVTWACSFDLADTMQVLCCDLRPDAVGAPP</sequence>
<dbReference type="CDD" id="cd01948">
    <property type="entry name" value="EAL"/>
    <property type="match status" value="1"/>
</dbReference>
<gene>
    <name evidence="2" type="ORF">C4900_10610</name>
</gene>
<dbReference type="InterPro" id="IPR050706">
    <property type="entry name" value="Cyclic-di-GMP_PDE-like"/>
</dbReference>
<accession>A0A368HCW6</accession>
<dbReference type="PANTHER" id="PTHR33121">
    <property type="entry name" value="CYCLIC DI-GMP PHOSPHODIESTERASE PDEF"/>
    <property type="match status" value="1"/>
</dbReference>
<dbReference type="GO" id="GO:0071111">
    <property type="term" value="F:cyclic-guanylate-specific phosphodiesterase activity"/>
    <property type="evidence" value="ECO:0007669"/>
    <property type="project" value="InterPro"/>
</dbReference>
<dbReference type="PROSITE" id="PS50883">
    <property type="entry name" value="EAL"/>
    <property type="match status" value="1"/>
</dbReference>
<evidence type="ECO:0000313" key="3">
    <source>
        <dbReference type="Proteomes" id="UP000253250"/>
    </source>
</evidence>
<dbReference type="SMART" id="SM00052">
    <property type="entry name" value="EAL"/>
    <property type="match status" value="1"/>
</dbReference>
<proteinExistence type="predicted"/>
<dbReference type="SUPFAM" id="SSF103190">
    <property type="entry name" value="Sensory domain-like"/>
    <property type="match status" value="1"/>
</dbReference>
<protein>
    <submittedName>
        <fullName evidence="2">EAL domain-containing protein</fullName>
    </submittedName>
</protein>
<dbReference type="RefSeq" id="WP_083995949.1">
    <property type="nucleotide sequence ID" value="NZ_CP080624.1"/>
</dbReference>
<dbReference type="InterPro" id="IPR001633">
    <property type="entry name" value="EAL_dom"/>
</dbReference>
<dbReference type="PANTHER" id="PTHR33121:SF76">
    <property type="entry name" value="SIGNALING PROTEIN"/>
    <property type="match status" value="1"/>
</dbReference>
<dbReference type="Proteomes" id="UP000253250">
    <property type="component" value="Unassembled WGS sequence"/>
</dbReference>
<name>A0A368HCW6_9GAMM</name>
<organism evidence="2 3">
    <name type="scientific">Acidiferrobacter thiooxydans</name>
    <dbReference type="NCBI Taxonomy" id="163359"/>
    <lineage>
        <taxon>Bacteria</taxon>
        <taxon>Pseudomonadati</taxon>
        <taxon>Pseudomonadota</taxon>
        <taxon>Gammaproteobacteria</taxon>
        <taxon>Acidiferrobacterales</taxon>
        <taxon>Acidiferrobacteraceae</taxon>
        <taxon>Acidiferrobacter</taxon>
    </lineage>
</organism>
<dbReference type="InterPro" id="IPR029151">
    <property type="entry name" value="Sensor-like_sf"/>
</dbReference>
<dbReference type="AlphaFoldDB" id="A0A368HCW6"/>
<evidence type="ECO:0000313" key="2">
    <source>
        <dbReference type="EMBL" id="RCN56285.1"/>
    </source>
</evidence>
<dbReference type="EMBL" id="PSYR01000002">
    <property type="protein sequence ID" value="RCN56285.1"/>
    <property type="molecule type" value="Genomic_DNA"/>
</dbReference>
<dbReference type="OrthoDB" id="1673646at2"/>
<dbReference type="InterPro" id="IPR035919">
    <property type="entry name" value="EAL_sf"/>
</dbReference>
<comment type="caution">
    <text evidence="2">The sequence shown here is derived from an EMBL/GenBank/DDBJ whole genome shotgun (WGS) entry which is preliminary data.</text>
</comment>
<dbReference type="Gene3D" id="3.30.450.20">
    <property type="entry name" value="PAS domain"/>
    <property type="match status" value="1"/>
</dbReference>
<dbReference type="Pfam" id="PF00563">
    <property type="entry name" value="EAL"/>
    <property type="match status" value="1"/>
</dbReference>